<sequence length="138" mass="15601">MVAVVDPFQYFIERPPVGIGDKNLAKFIARNQFDNFFHPVGIQPVEDIVQQQNGCPFPGFKQVMKLCQLHRYEVGFVLPLRTHFLYGKSVEQHLQFIAVNTGGGVSHRDVATAGLSQRFPEIVFAKLRNVVESRLFVG</sequence>
<organism evidence="1">
    <name type="scientific">bioreactor metagenome</name>
    <dbReference type="NCBI Taxonomy" id="1076179"/>
    <lineage>
        <taxon>unclassified sequences</taxon>
        <taxon>metagenomes</taxon>
        <taxon>ecological metagenomes</taxon>
    </lineage>
</organism>
<protein>
    <submittedName>
        <fullName evidence="1">Uncharacterized protein</fullName>
    </submittedName>
</protein>
<proteinExistence type="predicted"/>
<evidence type="ECO:0000313" key="1">
    <source>
        <dbReference type="EMBL" id="MPN32239.1"/>
    </source>
</evidence>
<gene>
    <name evidence="1" type="ORF">SDC9_179715</name>
</gene>
<accession>A0A645H2M9</accession>
<comment type="caution">
    <text evidence="1">The sequence shown here is derived from an EMBL/GenBank/DDBJ whole genome shotgun (WGS) entry which is preliminary data.</text>
</comment>
<dbReference type="EMBL" id="VSSQ01084134">
    <property type="protein sequence ID" value="MPN32239.1"/>
    <property type="molecule type" value="Genomic_DNA"/>
</dbReference>
<reference evidence="1" key="1">
    <citation type="submission" date="2019-08" db="EMBL/GenBank/DDBJ databases">
        <authorList>
            <person name="Kucharzyk K."/>
            <person name="Murdoch R.W."/>
            <person name="Higgins S."/>
            <person name="Loffler F."/>
        </authorList>
    </citation>
    <scope>NUCLEOTIDE SEQUENCE</scope>
</reference>
<dbReference type="AlphaFoldDB" id="A0A645H2M9"/>
<name>A0A645H2M9_9ZZZZ</name>